<dbReference type="SMART" id="SM00248">
    <property type="entry name" value="ANK"/>
    <property type="match status" value="6"/>
</dbReference>
<reference evidence="4" key="1">
    <citation type="journal article" date="2019" name="MBio">
        <title>Virus Genomes from Deep Sea Sediments Expand the Ocean Megavirome and Support Independent Origins of Viral Gigantism.</title>
        <authorList>
            <person name="Backstrom D."/>
            <person name="Yutin N."/>
            <person name="Jorgensen S.L."/>
            <person name="Dharamshi J."/>
            <person name="Homa F."/>
            <person name="Zaremba-Niedwiedzka K."/>
            <person name="Spang A."/>
            <person name="Wolf Y.I."/>
            <person name="Koonin E.V."/>
            <person name="Ettema T.J."/>
        </authorList>
    </citation>
    <scope>NUCLEOTIDE SEQUENCE</scope>
</reference>
<feature type="domain" description="F-box" evidence="3">
    <location>
        <begin position="58"/>
        <end position="104"/>
    </location>
</feature>
<gene>
    <name evidence="4" type="ORF">LCPAC304_03340</name>
</gene>
<evidence type="ECO:0000256" key="1">
    <source>
        <dbReference type="ARBA" id="ARBA00022737"/>
    </source>
</evidence>
<dbReference type="PROSITE" id="PS50181">
    <property type="entry name" value="FBOX"/>
    <property type="match status" value="1"/>
</dbReference>
<dbReference type="InterPro" id="IPR036770">
    <property type="entry name" value="Ankyrin_rpt-contain_sf"/>
</dbReference>
<dbReference type="PROSITE" id="PS50297">
    <property type="entry name" value="ANK_REP_REGION"/>
    <property type="match status" value="5"/>
</dbReference>
<evidence type="ECO:0000259" key="3">
    <source>
        <dbReference type="PROSITE" id="PS50181"/>
    </source>
</evidence>
<evidence type="ECO:0000313" key="4">
    <source>
        <dbReference type="EMBL" id="QBK91991.1"/>
    </source>
</evidence>
<dbReference type="PROSITE" id="PS50088">
    <property type="entry name" value="ANK_REPEAT"/>
    <property type="match status" value="5"/>
</dbReference>
<dbReference type="SUPFAM" id="SSF48403">
    <property type="entry name" value="Ankyrin repeat"/>
    <property type="match status" value="1"/>
</dbReference>
<organism evidence="4">
    <name type="scientific">Pithovirus LCPAC304</name>
    <dbReference type="NCBI Taxonomy" id="2506594"/>
    <lineage>
        <taxon>Viruses</taxon>
        <taxon>Pithoviruses</taxon>
    </lineage>
</organism>
<dbReference type="SUPFAM" id="SSF81383">
    <property type="entry name" value="F-box domain"/>
    <property type="match status" value="1"/>
</dbReference>
<dbReference type="InterPro" id="IPR051165">
    <property type="entry name" value="Multifunctional_ANK_Repeat"/>
</dbReference>
<dbReference type="PRINTS" id="PR01415">
    <property type="entry name" value="ANKYRIN"/>
</dbReference>
<dbReference type="Pfam" id="PF12796">
    <property type="entry name" value="Ank_2"/>
    <property type="match status" value="2"/>
</dbReference>
<protein>
    <submittedName>
        <fullName evidence="4">F-box domain and ankyrin repeat protein</fullName>
    </submittedName>
</protein>
<dbReference type="Gene3D" id="1.25.40.20">
    <property type="entry name" value="Ankyrin repeat-containing domain"/>
    <property type="match status" value="3"/>
</dbReference>
<keyword evidence="2" id="KW-0040">ANK repeat</keyword>
<dbReference type="PANTHER" id="PTHR24123:SF33">
    <property type="entry name" value="PROTEIN HOS4"/>
    <property type="match status" value="1"/>
</dbReference>
<dbReference type="EMBL" id="MK500566">
    <property type="protein sequence ID" value="QBK91991.1"/>
    <property type="molecule type" value="Genomic_DNA"/>
</dbReference>
<dbReference type="PANTHER" id="PTHR24123">
    <property type="entry name" value="ANKYRIN REPEAT-CONTAINING"/>
    <property type="match status" value="1"/>
</dbReference>
<dbReference type="Pfam" id="PF00023">
    <property type="entry name" value="Ank"/>
    <property type="match status" value="1"/>
</dbReference>
<name>A0A481ZBE2_9VIRU</name>
<dbReference type="InterPro" id="IPR001810">
    <property type="entry name" value="F-box_dom"/>
</dbReference>
<sequence length="355" mass="39990">MDDPLAALTVKKLRAIARTYKLKGRSKPKTKADLVAFLREHLTVDQIEKGVGGTPQRGVELADMPAEVIWEIMYNLPPRDALHVCATQKGAHEICQTDAFWKEKIQRDFGELFDIKIDIPTGNRLETYKSFWKEAHEKLPSCAEKGHLKCVESLLQLGVNPDSKIEWGGTALYYASWRKHANIVRLLLEHDADPDLRSRYGNTPLMEAYENGDTDIVQLLLEHDADPDIRNSKGWTTLMDASFEGSIDMVQLVLKHGAELNTQPDYWKSTSLMLASLKGHTDIVRLLLSNNADMNRQDHRGYTALMMASENGFADIVQLLLDHGADPDLQGHRRGYIALNLASIEGHTDIVRLLK</sequence>
<keyword evidence="1" id="KW-0677">Repeat</keyword>
<evidence type="ECO:0000256" key="2">
    <source>
        <dbReference type="ARBA" id="ARBA00023043"/>
    </source>
</evidence>
<accession>A0A481ZBE2</accession>
<dbReference type="InterPro" id="IPR036047">
    <property type="entry name" value="F-box-like_dom_sf"/>
</dbReference>
<proteinExistence type="predicted"/>
<dbReference type="InterPro" id="IPR002110">
    <property type="entry name" value="Ankyrin_rpt"/>
</dbReference>